<sequence length="235" mass="25333">MNVDKTVQSLQRRLIALGFPLPKFGADGNPGAETLDAVSKALGELVTLRGGEEPIHAPPASTIGIMPAEWMPAAKMERIILHWTAGAHKASEFDRSHYHILIEDDGKLIRGIPSIKLNEAPAKKGYAAHTLGCNSGSIGISLCCMAGANEAPFAPGKYPMTRKQWDGLTSVVADLCRRYSIPITDKTVLSHAEVQNNLGIQQRNKWDITRLAFDPSIKGAKACGDKLRAEASAKL</sequence>
<dbReference type="InterPro" id="IPR002502">
    <property type="entry name" value="Amidase_domain"/>
</dbReference>
<evidence type="ECO:0000313" key="2">
    <source>
        <dbReference type="EMBL" id="PDT47436.1"/>
    </source>
</evidence>
<feature type="domain" description="N-acetylmuramoyl-L-alanine amidase" evidence="1">
    <location>
        <begin position="75"/>
        <end position="195"/>
    </location>
</feature>
<dbReference type="RefSeq" id="WP_097586836.1">
    <property type="nucleotide sequence ID" value="NZ_NWTC01000008.1"/>
</dbReference>
<accession>A0A2A6LYX8</accession>
<dbReference type="GO" id="GO:0008745">
    <property type="term" value="F:N-acetylmuramoyl-L-alanine amidase activity"/>
    <property type="evidence" value="ECO:0007669"/>
    <property type="project" value="InterPro"/>
</dbReference>
<dbReference type="Pfam" id="PF01510">
    <property type="entry name" value="Amidase_2"/>
    <property type="match status" value="1"/>
</dbReference>
<protein>
    <submittedName>
        <fullName evidence="2">N-acetylmuramoyl-L-alanine amidase</fullName>
    </submittedName>
</protein>
<organism evidence="2 3">
    <name type="scientific">Rhizobium fredii</name>
    <name type="common">Sinorhizobium fredii</name>
    <dbReference type="NCBI Taxonomy" id="380"/>
    <lineage>
        <taxon>Bacteria</taxon>
        <taxon>Pseudomonadati</taxon>
        <taxon>Pseudomonadota</taxon>
        <taxon>Alphaproteobacteria</taxon>
        <taxon>Hyphomicrobiales</taxon>
        <taxon>Rhizobiaceae</taxon>
        <taxon>Sinorhizobium/Ensifer group</taxon>
        <taxon>Sinorhizobium</taxon>
    </lineage>
</organism>
<dbReference type="InterPro" id="IPR036505">
    <property type="entry name" value="Amidase/PGRP_sf"/>
</dbReference>
<evidence type="ECO:0000313" key="3">
    <source>
        <dbReference type="Proteomes" id="UP000220353"/>
    </source>
</evidence>
<dbReference type="Gene3D" id="3.40.80.10">
    <property type="entry name" value="Peptidoglycan recognition protein-like"/>
    <property type="match status" value="1"/>
</dbReference>
<dbReference type="AlphaFoldDB" id="A0A2A6LYX8"/>
<dbReference type="CDD" id="cd06583">
    <property type="entry name" value="PGRP"/>
    <property type="match status" value="1"/>
</dbReference>
<comment type="caution">
    <text evidence="2">The sequence shown here is derived from an EMBL/GenBank/DDBJ whole genome shotgun (WGS) entry which is preliminary data.</text>
</comment>
<dbReference type="EMBL" id="NWTC01000008">
    <property type="protein sequence ID" value="PDT47436.1"/>
    <property type="molecule type" value="Genomic_DNA"/>
</dbReference>
<gene>
    <name evidence="2" type="ORF">CO661_11875</name>
</gene>
<name>A0A2A6LYX8_RHIFR</name>
<dbReference type="GO" id="GO:0009253">
    <property type="term" value="P:peptidoglycan catabolic process"/>
    <property type="evidence" value="ECO:0007669"/>
    <property type="project" value="InterPro"/>
</dbReference>
<reference evidence="2 3" key="1">
    <citation type="submission" date="2017-09" db="EMBL/GenBank/DDBJ databases">
        <title>Comparative genomics of rhizobia isolated from Phaseolus vulgaris in China.</title>
        <authorList>
            <person name="Tong W."/>
        </authorList>
    </citation>
    <scope>NUCLEOTIDE SEQUENCE [LARGE SCALE GENOMIC DNA]</scope>
    <source>
        <strain evidence="2 3">PCH1</strain>
    </source>
</reference>
<proteinExistence type="predicted"/>
<dbReference type="SUPFAM" id="SSF55846">
    <property type="entry name" value="N-acetylmuramoyl-L-alanine amidase-like"/>
    <property type="match status" value="1"/>
</dbReference>
<dbReference type="Proteomes" id="UP000220353">
    <property type="component" value="Unassembled WGS sequence"/>
</dbReference>
<evidence type="ECO:0000259" key="1">
    <source>
        <dbReference type="Pfam" id="PF01510"/>
    </source>
</evidence>